<keyword evidence="1" id="KW-0812">Transmembrane</keyword>
<evidence type="ECO:0000256" key="1">
    <source>
        <dbReference type="SAM" id="Phobius"/>
    </source>
</evidence>
<comment type="caution">
    <text evidence="2">The sequence shown here is derived from an EMBL/GenBank/DDBJ whole genome shotgun (WGS) entry which is preliminary data.</text>
</comment>
<keyword evidence="1" id="KW-1133">Transmembrane helix</keyword>
<proteinExistence type="predicted"/>
<name>A0A3S5FGV5_9PLAT</name>
<protein>
    <submittedName>
        <fullName evidence="2">Uncharacterized protein</fullName>
    </submittedName>
</protein>
<gene>
    <name evidence="2" type="ORF">PXEA_LOCUS34018</name>
</gene>
<reference evidence="2" key="1">
    <citation type="submission" date="2018-11" db="EMBL/GenBank/DDBJ databases">
        <authorList>
            <consortium name="Pathogen Informatics"/>
        </authorList>
    </citation>
    <scope>NUCLEOTIDE SEQUENCE</scope>
</reference>
<keyword evidence="1" id="KW-0472">Membrane</keyword>
<evidence type="ECO:0000313" key="2">
    <source>
        <dbReference type="EMBL" id="VEL40578.1"/>
    </source>
</evidence>
<dbReference type="AlphaFoldDB" id="A0A3S5FGV5"/>
<dbReference type="EMBL" id="CAAALY010265503">
    <property type="protein sequence ID" value="VEL40578.1"/>
    <property type="molecule type" value="Genomic_DNA"/>
</dbReference>
<keyword evidence="3" id="KW-1185">Reference proteome</keyword>
<organism evidence="2 3">
    <name type="scientific">Protopolystoma xenopodis</name>
    <dbReference type="NCBI Taxonomy" id="117903"/>
    <lineage>
        <taxon>Eukaryota</taxon>
        <taxon>Metazoa</taxon>
        <taxon>Spiralia</taxon>
        <taxon>Lophotrochozoa</taxon>
        <taxon>Platyhelminthes</taxon>
        <taxon>Monogenea</taxon>
        <taxon>Polyopisthocotylea</taxon>
        <taxon>Polystomatidea</taxon>
        <taxon>Polystomatidae</taxon>
        <taxon>Protopolystoma</taxon>
    </lineage>
</organism>
<feature type="transmembrane region" description="Helical" evidence="1">
    <location>
        <begin position="12"/>
        <end position="29"/>
    </location>
</feature>
<sequence>MLLGAGSTSTVSILSQLLILYLKIVRFLLKMIRPVGFILI</sequence>
<evidence type="ECO:0000313" key="3">
    <source>
        <dbReference type="Proteomes" id="UP000784294"/>
    </source>
</evidence>
<dbReference type="Proteomes" id="UP000784294">
    <property type="component" value="Unassembled WGS sequence"/>
</dbReference>
<accession>A0A3S5FGV5</accession>